<evidence type="ECO:0000313" key="1">
    <source>
        <dbReference type="EMBL" id="GAE27094.1"/>
    </source>
</evidence>
<gene>
    <name evidence="1" type="ORF">JCM9140_3208</name>
</gene>
<dbReference type="STRING" id="1236970.JCM9140_3208"/>
<dbReference type="RefSeq" id="WP_034747759.1">
    <property type="nucleotide sequence ID" value="NZ_BAUT01000039.1"/>
</dbReference>
<sequence>MYIFLNGATIYKQKQSEISTKLDKGDTNTFEKTGVTTMSNKQKGLAAVSIFLVLFSGGWYANEFNKRAIHEKGLDGPNDITVQQVHDNVGPMTFPFQPREYIRIGNR</sequence>
<dbReference type="OrthoDB" id="2943498at2"/>
<dbReference type="AlphaFoldDB" id="W4Q6U7"/>
<reference evidence="1" key="1">
    <citation type="journal article" date="2014" name="Genome Announc.">
        <title>Draft Genome Sequences of Three Alkaliphilic Bacillus Strains, Bacillus wakoensis JCM 9140T, Bacillus akibai JCM 9157T, and Bacillus hemicellulosilyticus JCM 9152T.</title>
        <authorList>
            <person name="Yuki M."/>
            <person name="Oshima K."/>
            <person name="Suda W."/>
            <person name="Oshida Y."/>
            <person name="Kitamura K."/>
            <person name="Iida T."/>
            <person name="Hattori M."/>
            <person name="Ohkuma M."/>
        </authorList>
    </citation>
    <scope>NUCLEOTIDE SEQUENCE [LARGE SCALE GENOMIC DNA]</scope>
    <source>
        <strain evidence="1">JCM 9140</strain>
    </source>
</reference>
<proteinExistence type="predicted"/>
<dbReference type="Proteomes" id="UP000018890">
    <property type="component" value="Unassembled WGS sequence"/>
</dbReference>
<dbReference type="EMBL" id="BAUT01000039">
    <property type="protein sequence ID" value="GAE27094.1"/>
    <property type="molecule type" value="Genomic_DNA"/>
</dbReference>
<accession>W4Q6U7</accession>
<organism evidence="1 2">
    <name type="scientific">Halalkalibacter wakoensis JCM 9140</name>
    <dbReference type="NCBI Taxonomy" id="1236970"/>
    <lineage>
        <taxon>Bacteria</taxon>
        <taxon>Bacillati</taxon>
        <taxon>Bacillota</taxon>
        <taxon>Bacilli</taxon>
        <taxon>Bacillales</taxon>
        <taxon>Bacillaceae</taxon>
        <taxon>Halalkalibacter</taxon>
    </lineage>
</organism>
<keyword evidence="2" id="KW-1185">Reference proteome</keyword>
<name>W4Q6U7_9BACI</name>
<comment type="caution">
    <text evidence="1">The sequence shown here is derived from an EMBL/GenBank/DDBJ whole genome shotgun (WGS) entry which is preliminary data.</text>
</comment>
<evidence type="ECO:0000313" key="2">
    <source>
        <dbReference type="Proteomes" id="UP000018890"/>
    </source>
</evidence>
<protein>
    <submittedName>
        <fullName evidence="1">Uncharacterized protein</fullName>
    </submittedName>
</protein>